<name>A0A7R9VBY0_9CHLO</name>
<protein>
    <submittedName>
        <fullName evidence="1">Uncharacterized protein</fullName>
    </submittedName>
</protein>
<sequence>MRGCTASAMNPCVSAPAASQGAHTTRRVSPLLTGQMAAMVNLDLAVHRCACAQVQVCMQLQMCMSLLRMQLLMHQGLQDAIPMGQHPAQILTNPRAEMLATTAMSQSWGLIAMLKLSRTPVPLHALSAAPHVLHMHKHSRGPAPRPRPPA</sequence>
<evidence type="ECO:0000313" key="1">
    <source>
        <dbReference type="EMBL" id="CAD8289633.1"/>
    </source>
</evidence>
<gene>
    <name evidence="1" type="ORF">CEUR00632_LOCUS9672</name>
</gene>
<accession>A0A7R9VBY0</accession>
<dbReference type="EMBL" id="HBEC01020845">
    <property type="protein sequence ID" value="CAD8289633.1"/>
    <property type="molecule type" value="Transcribed_RNA"/>
</dbReference>
<proteinExistence type="predicted"/>
<reference evidence="1" key="1">
    <citation type="submission" date="2021-01" db="EMBL/GenBank/DDBJ databases">
        <authorList>
            <person name="Corre E."/>
            <person name="Pelletier E."/>
            <person name="Niang G."/>
            <person name="Scheremetjew M."/>
            <person name="Finn R."/>
            <person name="Kale V."/>
            <person name="Holt S."/>
            <person name="Cochrane G."/>
            <person name="Meng A."/>
            <person name="Brown T."/>
            <person name="Cohen L."/>
        </authorList>
    </citation>
    <scope>NUCLEOTIDE SEQUENCE</scope>
    <source>
        <strain evidence="1">CCMP219</strain>
    </source>
</reference>
<dbReference type="AlphaFoldDB" id="A0A7R9VBY0"/>
<organism evidence="1">
    <name type="scientific">Chlamydomonas euryale</name>
    <dbReference type="NCBI Taxonomy" id="1486919"/>
    <lineage>
        <taxon>Eukaryota</taxon>
        <taxon>Viridiplantae</taxon>
        <taxon>Chlorophyta</taxon>
        <taxon>core chlorophytes</taxon>
        <taxon>Chlorophyceae</taxon>
        <taxon>CS clade</taxon>
        <taxon>Chlamydomonadales</taxon>
        <taxon>Chlamydomonadaceae</taxon>
        <taxon>Chlamydomonas</taxon>
    </lineage>
</organism>